<keyword evidence="2" id="KW-0472">Membrane</keyword>
<dbReference type="RefSeq" id="WP_121765511.1">
    <property type="nucleotide sequence ID" value="NZ_CANBBE010000001.1"/>
</dbReference>
<name>A0A3L8AAF3_9BACE</name>
<sequence length="237" mass="27397">MRKKRHFLYYAMTLVFGLATIFIIHSCNTDEYYSDELQIEENGIPRKSALSSNIINNTNSLIDSIAISDEFWEFERNSRLLADKFQAYTSTLSEEEHDKLMENLNDDDYMEEFIRKANLEKELQQMNEAKENLLLHTGFSRLSEDERISLFRQYAESHESTGKTLIKTRTEGGDANANSCEAKRQAAYAQAKADYDNAIIKCKQESSTNNYCYTQALANYERCKDIADINYKTCIGK</sequence>
<keyword evidence="2" id="KW-1133">Transmembrane helix</keyword>
<evidence type="ECO:0000256" key="2">
    <source>
        <dbReference type="SAM" id="Phobius"/>
    </source>
</evidence>
<feature type="transmembrane region" description="Helical" evidence="2">
    <location>
        <begin position="7"/>
        <end position="25"/>
    </location>
</feature>
<dbReference type="AlphaFoldDB" id="A0A3L8AAF3"/>
<evidence type="ECO:0000313" key="4">
    <source>
        <dbReference type="Proteomes" id="UP000267159"/>
    </source>
</evidence>
<comment type="caution">
    <text evidence="3">The sequence shown here is derived from an EMBL/GenBank/DDBJ whole genome shotgun (WGS) entry which is preliminary data.</text>
</comment>
<feature type="coiled-coil region" evidence="1">
    <location>
        <begin position="109"/>
        <end position="136"/>
    </location>
</feature>
<keyword evidence="2" id="KW-0812">Transmembrane</keyword>
<evidence type="ECO:0000313" key="3">
    <source>
        <dbReference type="EMBL" id="RLT81019.1"/>
    </source>
</evidence>
<evidence type="ECO:0000256" key="1">
    <source>
        <dbReference type="SAM" id="Coils"/>
    </source>
</evidence>
<accession>A0A3L8AAF3</accession>
<keyword evidence="1" id="KW-0175">Coiled coil</keyword>
<reference evidence="3 4" key="1">
    <citation type="submission" date="2018-09" db="EMBL/GenBank/DDBJ databases">
        <title>Murine metabolic-syndrome-specific gut microbial biobank.</title>
        <authorList>
            <person name="Liu C."/>
        </authorList>
    </citation>
    <scope>NUCLEOTIDE SEQUENCE [LARGE SCALE GENOMIC DNA]</scope>
    <source>
        <strain evidence="3 4">0.1X-D8-26</strain>
    </source>
</reference>
<proteinExistence type="predicted"/>
<gene>
    <name evidence="3" type="ORF">D7Y07_05520</name>
</gene>
<protein>
    <submittedName>
        <fullName evidence="3">Uncharacterized protein</fullName>
    </submittedName>
</protein>
<organism evidence="3 4">
    <name type="scientific">Bacteroides acidifaciens</name>
    <dbReference type="NCBI Taxonomy" id="85831"/>
    <lineage>
        <taxon>Bacteria</taxon>
        <taxon>Pseudomonadati</taxon>
        <taxon>Bacteroidota</taxon>
        <taxon>Bacteroidia</taxon>
        <taxon>Bacteroidales</taxon>
        <taxon>Bacteroidaceae</taxon>
        <taxon>Bacteroides</taxon>
    </lineage>
</organism>
<dbReference type="Proteomes" id="UP000267159">
    <property type="component" value="Unassembled WGS sequence"/>
</dbReference>
<dbReference type="EMBL" id="RAZM01000011">
    <property type="protein sequence ID" value="RLT81019.1"/>
    <property type="molecule type" value="Genomic_DNA"/>
</dbReference>